<evidence type="ECO:0000256" key="7">
    <source>
        <dbReference type="RuleBase" id="RU363032"/>
    </source>
</evidence>
<feature type="domain" description="ABC transmembrane type-1" evidence="9">
    <location>
        <begin position="88"/>
        <end position="268"/>
    </location>
</feature>
<evidence type="ECO:0000259" key="9">
    <source>
        <dbReference type="PROSITE" id="PS50928"/>
    </source>
</evidence>
<keyword evidence="4 7" id="KW-0812">Transmembrane</keyword>
<dbReference type="PANTHER" id="PTHR30151:SF0">
    <property type="entry name" value="ABC TRANSPORTER PERMEASE PROTEIN MJ0413-RELATED"/>
    <property type="match status" value="1"/>
</dbReference>
<evidence type="ECO:0000256" key="4">
    <source>
        <dbReference type="ARBA" id="ARBA00022692"/>
    </source>
</evidence>
<dbReference type="InterPro" id="IPR000515">
    <property type="entry name" value="MetI-like"/>
</dbReference>
<keyword evidence="3" id="KW-1003">Cell membrane</keyword>
<feature type="transmembrane region" description="Helical" evidence="7">
    <location>
        <begin position="153"/>
        <end position="171"/>
    </location>
</feature>
<sequence length="286" mass="30850">MATSLESTESRDLPALDRQRSSTVPARTPVSRSIWRCASLVAALGLWQIATQYKVSLGFVTMANVPAPTEVALAFWRLLHSPKLPMHLFASIMRVLVGFSAATIVGIGLGLAIGRYRAFEDTVLPSLEVLRPIPAVAWIPLAILMFPSSEMSMMFITFIGALFPILLNTVHGVEGVDPRLVATARSLGTGGLSLFSEVILPGAAPAILTGLSIGMGTAWFCLITAEMIAGQYGIGYFTWESYSLQNYADIVVGMLLIGALGMGSSVLVKRLGLMLMPWYRLSEARR</sequence>
<evidence type="ECO:0000256" key="6">
    <source>
        <dbReference type="ARBA" id="ARBA00023136"/>
    </source>
</evidence>
<keyword evidence="5 7" id="KW-1133">Transmembrane helix</keyword>
<evidence type="ECO:0000256" key="1">
    <source>
        <dbReference type="ARBA" id="ARBA00004651"/>
    </source>
</evidence>
<evidence type="ECO:0000256" key="2">
    <source>
        <dbReference type="ARBA" id="ARBA00022448"/>
    </source>
</evidence>
<evidence type="ECO:0000256" key="3">
    <source>
        <dbReference type="ARBA" id="ARBA00022475"/>
    </source>
</evidence>
<name>A0ABW8MF77_9BURK</name>
<protein>
    <submittedName>
        <fullName evidence="10">NitT/TauT family transport system permease protein</fullName>
    </submittedName>
</protein>
<dbReference type="PANTHER" id="PTHR30151">
    <property type="entry name" value="ALKANE SULFONATE ABC TRANSPORTER-RELATED, MEMBRANE SUBUNIT"/>
    <property type="match status" value="1"/>
</dbReference>
<evidence type="ECO:0000256" key="8">
    <source>
        <dbReference type="SAM" id="MobiDB-lite"/>
    </source>
</evidence>
<evidence type="ECO:0000313" key="11">
    <source>
        <dbReference type="Proteomes" id="UP001620514"/>
    </source>
</evidence>
<dbReference type="SUPFAM" id="SSF161098">
    <property type="entry name" value="MetI-like"/>
    <property type="match status" value="1"/>
</dbReference>
<feature type="transmembrane region" description="Helical" evidence="7">
    <location>
        <begin position="56"/>
        <end position="76"/>
    </location>
</feature>
<dbReference type="Proteomes" id="UP001620514">
    <property type="component" value="Unassembled WGS sequence"/>
</dbReference>
<evidence type="ECO:0000313" key="10">
    <source>
        <dbReference type="EMBL" id="MFK4442329.1"/>
    </source>
</evidence>
<keyword evidence="6 7" id="KW-0472">Membrane</keyword>
<comment type="caution">
    <text evidence="10">The sequence shown here is derived from an EMBL/GenBank/DDBJ whole genome shotgun (WGS) entry which is preliminary data.</text>
</comment>
<organism evidence="10 11">
    <name type="scientific">Caballeronia udeis</name>
    <dbReference type="NCBI Taxonomy" id="1232866"/>
    <lineage>
        <taxon>Bacteria</taxon>
        <taxon>Pseudomonadati</taxon>
        <taxon>Pseudomonadota</taxon>
        <taxon>Betaproteobacteria</taxon>
        <taxon>Burkholderiales</taxon>
        <taxon>Burkholderiaceae</taxon>
        <taxon>Caballeronia</taxon>
    </lineage>
</organism>
<feature type="compositionally biased region" description="Basic and acidic residues" evidence="8">
    <location>
        <begin position="8"/>
        <end position="20"/>
    </location>
</feature>
<proteinExistence type="inferred from homology"/>
<dbReference type="InterPro" id="IPR035906">
    <property type="entry name" value="MetI-like_sf"/>
</dbReference>
<feature type="transmembrane region" description="Helical" evidence="7">
    <location>
        <begin position="191"/>
        <end position="211"/>
    </location>
</feature>
<keyword evidence="11" id="KW-1185">Reference proteome</keyword>
<dbReference type="CDD" id="cd06261">
    <property type="entry name" value="TM_PBP2"/>
    <property type="match status" value="1"/>
</dbReference>
<keyword evidence="2 7" id="KW-0813">Transport</keyword>
<accession>A0ABW8MF77</accession>
<dbReference type="Gene3D" id="1.10.3720.10">
    <property type="entry name" value="MetI-like"/>
    <property type="match status" value="1"/>
</dbReference>
<comment type="similarity">
    <text evidence="7">Belongs to the binding-protein-dependent transport system permease family.</text>
</comment>
<comment type="subcellular location">
    <subcellularLocation>
        <location evidence="1 7">Cell membrane</location>
        <topology evidence="1 7">Multi-pass membrane protein</topology>
    </subcellularLocation>
</comment>
<feature type="region of interest" description="Disordered" evidence="8">
    <location>
        <begin position="1"/>
        <end position="24"/>
    </location>
</feature>
<evidence type="ECO:0000256" key="5">
    <source>
        <dbReference type="ARBA" id="ARBA00022989"/>
    </source>
</evidence>
<feature type="transmembrane region" description="Helical" evidence="7">
    <location>
        <begin position="88"/>
        <end position="109"/>
    </location>
</feature>
<feature type="transmembrane region" description="Helical" evidence="7">
    <location>
        <begin position="250"/>
        <end position="268"/>
    </location>
</feature>
<dbReference type="Pfam" id="PF00528">
    <property type="entry name" value="BPD_transp_1"/>
    <property type="match status" value="1"/>
</dbReference>
<dbReference type="RefSeq" id="WP_404606539.1">
    <property type="nucleotide sequence ID" value="NZ_JBIYDN010000006.1"/>
</dbReference>
<gene>
    <name evidence="10" type="ORF">ABH943_002345</name>
</gene>
<dbReference type="PROSITE" id="PS50928">
    <property type="entry name" value="ABC_TM1"/>
    <property type="match status" value="1"/>
</dbReference>
<reference evidence="10 11" key="1">
    <citation type="submission" date="2024-10" db="EMBL/GenBank/DDBJ databases">
        <authorList>
            <person name="Deangelis K."/>
            <person name="Huntemann M."/>
            <person name="Clum A."/>
            <person name="Wang J."/>
            <person name="Palaniappan K."/>
            <person name="Ritter S."/>
            <person name="Chen I.-M."/>
            <person name="Stamatis D."/>
            <person name="Reddy T."/>
            <person name="O'Malley R."/>
            <person name="Daum C."/>
            <person name="Ng V."/>
            <person name="Ivanova N."/>
            <person name="Kyrpides N."/>
            <person name="Woyke T."/>
        </authorList>
    </citation>
    <scope>NUCLEOTIDE SEQUENCE [LARGE SCALE GENOMIC DNA]</scope>
    <source>
        <strain evidence="10 11">GAS97</strain>
    </source>
</reference>
<dbReference type="EMBL" id="JBIYDN010000006">
    <property type="protein sequence ID" value="MFK4442329.1"/>
    <property type="molecule type" value="Genomic_DNA"/>
</dbReference>
<reference evidence="10 11" key="2">
    <citation type="submission" date="2024-11" db="EMBL/GenBank/DDBJ databases">
        <title>Using genomics to understand microbial adaptation to soil warming.</title>
        <authorList>
            <person name="Deangelis K.M. PhD."/>
        </authorList>
    </citation>
    <scope>NUCLEOTIDE SEQUENCE [LARGE SCALE GENOMIC DNA]</scope>
    <source>
        <strain evidence="10 11">GAS97</strain>
    </source>
</reference>
<feature type="transmembrane region" description="Helical" evidence="7">
    <location>
        <begin position="129"/>
        <end position="146"/>
    </location>
</feature>